<name>A0A7C3PD05_9CYAN</name>
<protein>
    <submittedName>
        <fullName evidence="2">Cyclic nucleotide-binding domain-containing protein</fullName>
    </submittedName>
</protein>
<dbReference type="GO" id="GO:0030552">
    <property type="term" value="F:cAMP binding"/>
    <property type="evidence" value="ECO:0007669"/>
    <property type="project" value="TreeGrafter"/>
</dbReference>
<dbReference type="Pfam" id="PF00027">
    <property type="entry name" value="cNMP_binding"/>
    <property type="match status" value="1"/>
</dbReference>
<comment type="caution">
    <text evidence="2">The sequence shown here is derived from an EMBL/GenBank/DDBJ whole genome shotgun (WGS) entry which is preliminary data.</text>
</comment>
<dbReference type="EMBL" id="DSRU01000054">
    <property type="protein sequence ID" value="HFM97094.1"/>
    <property type="molecule type" value="Genomic_DNA"/>
</dbReference>
<dbReference type="GO" id="GO:0034236">
    <property type="term" value="F:protein kinase A catalytic subunit binding"/>
    <property type="evidence" value="ECO:0007669"/>
    <property type="project" value="TreeGrafter"/>
</dbReference>
<dbReference type="PROSITE" id="PS50042">
    <property type="entry name" value="CNMP_BINDING_3"/>
    <property type="match status" value="1"/>
</dbReference>
<dbReference type="InterPro" id="IPR050503">
    <property type="entry name" value="cAMP-dep_PK_reg_su-like"/>
</dbReference>
<proteinExistence type="predicted"/>
<dbReference type="InterPro" id="IPR000595">
    <property type="entry name" value="cNMP-bd_dom"/>
</dbReference>
<gene>
    <name evidence="2" type="ORF">ENR64_04855</name>
</gene>
<dbReference type="GO" id="GO:0005829">
    <property type="term" value="C:cytosol"/>
    <property type="evidence" value="ECO:0007669"/>
    <property type="project" value="TreeGrafter"/>
</dbReference>
<dbReference type="InterPro" id="IPR018490">
    <property type="entry name" value="cNMP-bd_dom_sf"/>
</dbReference>
<dbReference type="AlphaFoldDB" id="A0A7C3PD05"/>
<accession>A0A7C3PD05</accession>
<dbReference type="SMART" id="SM00100">
    <property type="entry name" value="cNMP"/>
    <property type="match status" value="1"/>
</dbReference>
<dbReference type="CDD" id="cd00038">
    <property type="entry name" value="CAP_ED"/>
    <property type="match status" value="1"/>
</dbReference>
<dbReference type="PANTHER" id="PTHR11635:SF152">
    <property type="entry name" value="CAMP-DEPENDENT PROTEIN KINASE TYPE I REGULATORY SUBUNIT-RELATED"/>
    <property type="match status" value="1"/>
</dbReference>
<dbReference type="Gene3D" id="2.60.120.10">
    <property type="entry name" value="Jelly Rolls"/>
    <property type="match status" value="1"/>
</dbReference>
<reference evidence="2" key="1">
    <citation type="journal article" date="2020" name="mSystems">
        <title>Genome- and Community-Level Interaction Insights into Carbon Utilization and Element Cycling Functions of Hydrothermarchaeota in Hydrothermal Sediment.</title>
        <authorList>
            <person name="Zhou Z."/>
            <person name="Liu Y."/>
            <person name="Xu W."/>
            <person name="Pan J."/>
            <person name="Luo Z.H."/>
            <person name="Li M."/>
        </authorList>
    </citation>
    <scope>NUCLEOTIDE SEQUENCE [LARGE SCALE GENOMIC DNA]</scope>
    <source>
        <strain evidence="2">SpSt-418</strain>
    </source>
</reference>
<dbReference type="InterPro" id="IPR014710">
    <property type="entry name" value="RmlC-like_jellyroll"/>
</dbReference>
<evidence type="ECO:0000313" key="2">
    <source>
        <dbReference type="EMBL" id="HFM97094.1"/>
    </source>
</evidence>
<dbReference type="PANTHER" id="PTHR11635">
    <property type="entry name" value="CAMP-DEPENDENT PROTEIN KINASE REGULATORY CHAIN"/>
    <property type="match status" value="1"/>
</dbReference>
<organism evidence="2">
    <name type="scientific">Oscillatoriales cyanobacterium SpSt-418</name>
    <dbReference type="NCBI Taxonomy" id="2282169"/>
    <lineage>
        <taxon>Bacteria</taxon>
        <taxon>Bacillati</taxon>
        <taxon>Cyanobacteriota</taxon>
        <taxon>Cyanophyceae</taxon>
        <taxon>Oscillatoriophycideae</taxon>
        <taxon>Oscillatoriales</taxon>
    </lineage>
</organism>
<dbReference type="GO" id="GO:0004862">
    <property type="term" value="F:cAMP-dependent protein kinase inhibitor activity"/>
    <property type="evidence" value="ECO:0007669"/>
    <property type="project" value="TreeGrafter"/>
</dbReference>
<dbReference type="GO" id="GO:0005952">
    <property type="term" value="C:cAMP-dependent protein kinase complex"/>
    <property type="evidence" value="ECO:0007669"/>
    <property type="project" value="InterPro"/>
</dbReference>
<sequence length="123" mass="13887">MLEPVQTVQIFEDKADIQAFSAGQEIFKQGEVGQCLYGILDGEVEMQVNGKVVETLLKGDIFGEGALVHIDKTRYSTAIAKTNCKLAAMTERHFIFAVQETPMFALEVMRSYSDRFRRLKSMM</sequence>
<evidence type="ECO:0000259" key="1">
    <source>
        <dbReference type="PROSITE" id="PS50042"/>
    </source>
</evidence>
<dbReference type="SUPFAM" id="SSF51206">
    <property type="entry name" value="cAMP-binding domain-like"/>
    <property type="match status" value="1"/>
</dbReference>
<feature type="domain" description="Cyclic nucleotide-binding" evidence="1">
    <location>
        <begin position="1"/>
        <end position="94"/>
    </location>
</feature>